<dbReference type="SMART" id="SM00320">
    <property type="entry name" value="WD40"/>
    <property type="match status" value="4"/>
</dbReference>
<name>A0A9Q1HHE0_HOLLE</name>
<dbReference type="PANTHER" id="PTHR13743">
    <property type="entry name" value="BEIGE/BEACH-RELATED"/>
    <property type="match status" value="1"/>
</dbReference>
<evidence type="ECO:0000313" key="9">
    <source>
        <dbReference type="Proteomes" id="UP001152320"/>
    </source>
</evidence>
<dbReference type="Pfam" id="PF14844">
    <property type="entry name" value="PH_BEACH"/>
    <property type="match status" value="1"/>
</dbReference>
<dbReference type="FunFam" id="2.130.10.10:FF:000292">
    <property type="entry name" value="Lysosomal trafficking regulator"/>
    <property type="match status" value="1"/>
</dbReference>
<dbReference type="Pfam" id="PF00400">
    <property type="entry name" value="WD40"/>
    <property type="match status" value="2"/>
</dbReference>
<feature type="compositionally biased region" description="Basic and acidic residues" evidence="5">
    <location>
        <begin position="1462"/>
        <end position="1484"/>
    </location>
</feature>
<evidence type="ECO:0000259" key="7">
    <source>
        <dbReference type="PROSITE" id="PS51783"/>
    </source>
</evidence>
<dbReference type="PROSITE" id="PS51783">
    <property type="entry name" value="PH_BEACH"/>
    <property type="match status" value="1"/>
</dbReference>
<dbReference type="InterPro" id="IPR050865">
    <property type="entry name" value="BEACH_Domain"/>
</dbReference>
<dbReference type="PROSITE" id="PS50197">
    <property type="entry name" value="BEACH"/>
    <property type="match status" value="1"/>
</dbReference>
<dbReference type="EMBL" id="JAIZAY010000003">
    <property type="protein sequence ID" value="KAJ8045885.1"/>
    <property type="molecule type" value="Genomic_DNA"/>
</dbReference>
<dbReference type="Pfam" id="PF02138">
    <property type="entry name" value="Beach"/>
    <property type="match status" value="1"/>
</dbReference>
<feature type="domain" description="BEACH" evidence="6">
    <location>
        <begin position="2956"/>
        <end position="3258"/>
    </location>
</feature>
<evidence type="ECO:0000259" key="6">
    <source>
        <dbReference type="PROSITE" id="PS50197"/>
    </source>
</evidence>
<dbReference type="PROSITE" id="PS00678">
    <property type="entry name" value="WD_REPEATS_1"/>
    <property type="match status" value="1"/>
</dbReference>
<feature type="region of interest" description="Disordered" evidence="5">
    <location>
        <begin position="876"/>
        <end position="905"/>
    </location>
</feature>
<feature type="compositionally biased region" description="Polar residues" evidence="5">
    <location>
        <begin position="213"/>
        <end position="231"/>
    </location>
</feature>
<dbReference type="CDD" id="cd01201">
    <property type="entry name" value="PH_BEACH"/>
    <property type="match status" value="1"/>
</dbReference>
<feature type="compositionally biased region" description="Acidic residues" evidence="5">
    <location>
        <begin position="1212"/>
        <end position="1228"/>
    </location>
</feature>
<dbReference type="Gene3D" id="1.10.1540.10">
    <property type="entry name" value="BEACH domain"/>
    <property type="match status" value="1"/>
</dbReference>
<dbReference type="FunFam" id="1.10.1540.10:FF:000001">
    <property type="entry name" value="neurobeachin isoform X1"/>
    <property type="match status" value="1"/>
</dbReference>
<feature type="coiled-coil region" evidence="4">
    <location>
        <begin position="3030"/>
        <end position="3057"/>
    </location>
</feature>
<feature type="region of interest" description="Disordered" evidence="5">
    <location>
        <begin position="1196"/>
        <end position="1238"/>
    </location>
</feature>
<dbReference type="SMART" id="SM01026">
    <property type="entry name" value="Beach"/>
    <property type="match status" value="1"/>
</dbReference>
<accession>A0A9Q1HHE0</accession>
<gene>
    <name evidence="8" type="ORF">HOLleu_08995</name>
</gene>
<feature type="compositionally biased region" description="Basic and acidic residues" evidence="5">
    <location>
        <begin position="2062"/>
        <end position="2072"/>
    </location>
</feature>
<dbReference type="PANTHER" id="PTHR13743:SF86">
    <property type="entry name" value="LYSOSOMAL-TRAFFICKING REGULATOR"/>
    <property type="match status" value="1"/>
</dbReference>
<feature type="region of interest" description="Disordered" evidence="5">
    <location>
        <begin position="211"/>
        <end position="250"/>
    </location>
</feature>
<dbReference type="InterPro" id="IPR036372">
    <property type="entry name" value="BEACH_dom_sf"/>
</dbReference>
<evidence type="ECO:0000256" key="2">
    <source>
        <dbReference type="ARBA" id="ARBA00022737"/>
    </source>
</evidence>
<keyword evidence="9" id="KW-1185">Reference proteome</keyword>
<keyword evidence="1 3" id="KW-0853">WD repeat</keyword>
<evidence type="ECO:0000313" key="8">
    <source>
        <dbReference type="EMBL" id="KAJ8045885.1"/>
    </source>
</evidence>
<dbReference type="SUPFAM" id="SSF49899">
    <property type="entry name" value="Concanavalin A-like lectins/glucanases"/>
    <property type="match status" value="1"/>
</dbReference>
<dbReference type="CDD" id="cd06071">
    <property type="entry name" value="Beach"/>
    <property type="match status" value="1"/>
</dbReference>
<protein>
    <submittedName>
        <fullName evidence="8">Lysosomal-trafficking regulator</fullName>
    </submittedName>
</protein>
<dbReference type="InterPro" id="IPR023362">
    <property type="entry name" value="PH-BEACH_dom"/>
</dbReference>
<dbReference type="InterPro" id="IPR000409">
    <property type="entry name" value="BEACH_dom"/>
</dbReference>
<dbReference type="InterPro" id="IPR036322">
    <property type="entry name" value="WD40_repeat_dom_sf"/>
</dbReference>
<dbReference type="PROSITE" id="PS50294">
    <property type="entry name" value="WD_REPEATS_REGION"/>
    <property type="match status" value="1"/>
</dbReference>
<dbReference type="InterPro" id="IPR015943">
    <property type="entry name" value="WD40/YVTN_repeat-like_dom_sf"/>
</dbReference>
<dbReference type="InterPro" id="IPR011993">
    <property type="entry name" value="PH-like_dom_sf"/>
</dbReference>
<dbReference type="InterPro" id="IPR013320">
    <property type="entry name" value="ConA-like_dom_sf"/>
</dbReference>
<evidence type="ECO:0000256" key="4">
    <source>
        <dbReference type="SAM" id="Coils"/>
    </source>
</evidence>
<feature type="compositionally biased region" description="Polar residues" evidence="5">
    <location>
        <begin position="884"/>
        <end position="895"/>
    </location>
</feature>
<feature type="compositionally biased region" description="Acidic residues" evidence="5">
    <location>
        <begin position="2037"/>
        <end position="2059"/>
    </location>
</feature>
<feature type="coiled-coil region" evidence="4">
    <location>
        <begin position="2672"/>
        <end position="2706"/>
    </location>
</feature>
<dbReference type="Gene3D" id="2.30.29.30">
    <property type="entry name" value="Pleckstrin-homology domain (PH domain)/Phosphotyrosine-binding domain (PTB)"/>
    <property type="match status" value="1"/>
</dbReference>
<dbReference type="PROSITE" id="PS50082">
    <property type="entry name" value="WD_REPEATS_2"/>
    <property type="match status" value="1"/>
</dbReference>
<evidence type="ECO:0000256" key="3">
    <source>
        <dbReference type="PROSITE-ProRule" id="PRU00221"/>
    </source>
</evidence>
<sequence>MEGSYQQQIQTLKARWEKYISLTSVPVEEASAALQQEQQESLEDFLHLLVAMSNSKGIDMEDLLNFSTDIHSAFNILARKLMFDIQVQASTPEAAREEETCGLSLHMKYLMYDTGWLLLNALCTLSRQALSCKDEFILLIIALFEECLNSFGYDKQRLDTLSGRISSLQKIFVTKKCRRSSSLSSDEAGFMNMRASIGSLRDMPDKKFPKGNFSVQRVSRSKSLPSQNFIRDSSDSENEHRKSRPRRRSRVEVSEFHRCDRLPFSSAFPVYLFQCANQIVQRHVHTSGVYVLRDSTSVLDLSVTLLSLLEGLCASEVMHLASKNALSQFLAPYLTKFLSDLHQLGYTDDSTMQTNIFSSNLNTLQRLVLRLLLKLCLSNGVNHQKVAMLTKTGTISSLLTLAIGINQKLSVFAPPEKRPVQVALQLPSMEEEKELTDVFEEDEFESRPLISDKFQGSLEGDLNLVSEVLEGILMILSTILYRCQDDQTVISQAVAMLWEFEVSDGFAILQDTMLQLDMMLHRETCNLETKENAKECINDLTCGLRKLVIAAKRAKLEYLHKFHCLKKNHQYCDYTCYMHHHHSLLGIPSNKVREISNPQVRIPNSPTEKSASLRKCCLVRSVELCLCLLKKADCSWTVSRILSCIDQSGVCCCLPEEIFINGILERLPDWPISLSTYALKVVAKVTLEQLGGGNMEKKHTVDLCDQCKVNRTNKLGIMPGESLSKSGKGRTHVVNKPSLWTAVESYRNLLIGKNPSLSTLVAKHLTTLVRHGSRELKQALYNRVYIPVFEHVNSLVDDPFDAEPDDKVPDAALQYCYCALPSLLKFNSAEDLFLLQMGLPHALHLIKIEASRAHILKIFEVMLSLSQKQVEKKRAKIRKRARTNDSGLSAGTYPTSDFQSSSDEKSSNITDKAVIQLFFDIITQLSPWKGIGIKDNQAEVSPRVSQYSSQSDTDEKLKSYVWVSSPKDEYVSQSIESAFSSFQVDTPISPMYASESAICSHASEDTDLTNGHRSSADMGADYRMDESQLSLCASVWKTCSNIVSFSSIFTETFKQRLETKNVVNFLDMCLEGFVDSVGALGRMLGTGFREDVNSRKEAAHGRVMMSLGLVEAVFRVLLNLKEESVYQEVLVCMKKHLAEPKILDVPDVAQAVVSSLLRVALDQPCEDVTLKNHCVLKQPENDDGEDSVGTLEDLFDTSDAQSEMSDRWSTEEGYDADSESGQEGDNEDASSSMVNQDDESSQECLVHTRVCVTLLEILSVASSSASTEAIKLTLHRLLTLSKHSSVNKMSSVNRAELCRYDIVTVILDHYSEILRGSEKSPSGVRTLLIELIAVLVGKKITAMQLRQLMQLCETEESLLSDVLKTLLDIAANTQERPNQYLSFPVTSKSNLPLFYKEDYFKQKSNSSAPSGDVSKTSPLHISLDHILPWPPYNSKGFSLSVWIRIEELPKKSVSLKRTKTWSSERRTSRGKDSSKRSSDSRSGDHIKCRDQVRIFAVGGSDHCLEVWAGFRPSCLIIKLSSDKGVSSEVRCFDIAPVGKWFHLVMSYDETLHSGKLRGVVSLAVNGHLPRHISMETTDRSITKSSQNPWLFIGQNSEVDQERLGVVHIGNVMMFNDCSTLDEDMAFHVFTMGPNYFSLNVCDGTKPKPLYSRHLSHDYLQSNLEAEFLNGKREVDSKQFQETLILGYSPNKDHLCNIFKRSQPQGNTLTRVLPGMSSPREGAFLSPDIIRSYTSCRILPVASHHLVKAIHEIGGISVFLYFLGKVVESSSNPEHQADAVKLLMILQESSYSLALEFRTMSGPDMLCKVLTSSKFHVGPKLLKVLLDGCCSPPLIYYCTLKNTFKVHQQTHSILKDEDIFTQLVLNWRIWQKGDPSVFCLLLDAIQMLIKRDHPQRKFNFEKLQNIGLVEKLLTMCKERHDEDLAAVTPTAMGALIKLIRTLLGLPSDPADPHLMAEICDFLLATHPAVNTFVCHAPSSFYFNQHKFVLSEVKSTRNRTRTQSTEQSESREVQDDVDEILNSDNKPGAKIEGSLEANDSQEIDPVGEEQDDTTISEDLNNEDSLSKGDKKTSETDVNLGDSDFFILTMGDVPSPGSLVNQDISSFSSFGASEKNPSLNKLSSSLLDLLSDAIMSQTEANLEKILGIVIKLDTLVVLAHHTSIEIRTSVVKLIHVYFHVAPDAHIESYMKKKFFHLLANQLYQNPASKELVEACLMLTFGTPTGLDDRLDFSDIATPDNFSRMSTVLLLSLLERCLHDPILCSKTLCIVLHLFEGVPVMVPTLLENGFIETVVNVLASTSALCSDSTCPQELDLLVENIQHVLASIANKVFYINKPELYQHFEDMMLLLGGLEERFRNKYGTDSLETEIILETQSYIFREVLEYFRTITMAADSSIGKKKILMVLNRTKSYAEQKYEQFKWQQQVGAPPPEGVIVKRRSFSDHGAGLERPEYNNDAKTTAFQHRSLSVATTESYERRFSAEVDSLLRNQRLRNDNPIGMGLVNEQELTRRFQKLCLFAVSLITQRDPEMLAKLGFDESPDSFSTSLAKELFFLLSEALAATLEKKLGRSKQFESIAWASKETLRVQLAHLLCHMMSPNQDISLRVYTLQVAHIPKGKELLKSLLSVHAQASKFELFLFDLLVNQKNELSDNDMTFGLMLVELLKDSGFKGYNPIKCNKEIRDAAKEELKEAKEKEGQARESYQNQRMELAEGVSNKMTDLETEVVGLAMKTTQVVAANQNTLRVKFLDHVRAQISTTLDVRTAWQNLTQQVTHERAIWHQPNNYSSSWQLDATEGPGRVRKRLQRCHLNISKRFFLPEYQERHENVLSQPLTYILEDNASSSSELKRRLQMNEKISRASPCTQVAPGSESTGDLLLGENDMYFVYEETTDDMGQVQNRDVSTISWQYDDIKELHKRWYQLRDNAMEIFLINGHTLLLAFENTEERNTMYYLMKQRELPNLLELDDISTITRAWCGRQMTNFEYLMQLNKLSGRSFNDLMQYPVFPFVLAEYTTNELDLNSHDIYRDLSKPVAVQLKEMEERYKRNYQCLKEEYEREQGQEESTLAMKPYHYGSHYSNSGITLQYLVRLPPFTDMFLQYQDNNFDLPDRTFHSIDTCWKLSSFQSTSDVKELIPEFFFLPEFLENYEGYNFGKKQNGERVNHVVLPPWAKDNPYLFIEIHKQALESPHVSNHLHAWIDLVFGFKQTGQAAIDAISVYHPATYFGTDIFAIADPVRRKAVETMIKTYGQTPKQLFTAPHPTGQEPETIPITVSAASSALISQFTNKAPGGKPGIMISIEPSREPLRHIRGMQWGSYVGSLAASEPMVKWQQGYSTPPASLVGLPTGSVCALSKDQCLLVMYGKERGINSMQVVNIKWSGVLSWGYPDGVLRLKHKAKQSPINLIQTDAYHEVTCCTSLSDSRLLFVACSSGVILAYRTKYNPDKPSGLEIQDSMVSLYGHTGSVTAIRVCRPYSILVSASQDGSCIIWDLNRLCYVRSLVNKTGPISSVTTVEVSDVSGDIASVSNIDETSSELTLWTVNARVIGRVTCESIINCLAFSLNPAGVSVNSVVAGCEDGTIRFWSCLDMSPVRMIHGEDRPVVSLTFTHDSNFLFASDAKGLVVAWGKKDHKSKAPRLEAFLSSS</sequence>
<evidence type="ECO:0000256" key="1">
    <source>
        <dbReference type="ARBA" id="ARBA00022574"/>
    </source>
</evidence>
<reference evidence="8" key="1">
    <citation type="submission" date="2021-10" db="EMBL/GenBank/DDBJ databases">
        <title>Tropical sea cucumber genome reveals ecological adaptation and Cuvierian tubules defense mechanism.</title>
        <authorList>
            <person name="Chen T."/>
        </authorList>
    </citation>
    <scope>NUCLEOTIDE SEQUENCE</scope>
    <source>
        <strain evidence="8">Nanhai2018</strain>
        <tissue evidence="8">Muscle</tissue>
    </source>
</reference>
<dbReference type="SUPFAM" id="SSF50978">
    <property type="entry name" value="WD40 repeat-like"/>
    <property type="match status" value="1"/>
</dbReference>
<evidence type="ECO:0000256" key="5">
    <source>
        <dbReference type="SAM" id="MobiDB-lite"/>
    </source>
</evidence>
<keyword evidence="4" id="KW-0175">Coiled coil</keyword>
<dbReference type="Gene3D" id="2.130.10.10">
    <property type="entry name" value="YVTN repeat-like/Quinoprotein amine dehydrogenase"/>
    <property type="match status" value="2"/>
</dbReference>
<dbReference type="OrthoDB" id="26681at2759"/>
<feature type="region of interest" description="Disordered" evidence="5">
    <location>
        <begin position="1459"/>
        <end position="1484"/>
    </location>
</feature>
<feature type="repeat" description="WD" evidence="3">
    <location>
        <begin position="3453"/>
        <end position="3494"/>
    </location>
</feature>
<dbReference type="Proteomes" id="UP001152320">
    <property type="component" value="Chromosome 3"/>
</dbReference>
<keyword evidence="2" id="KW-0677">Repeat</keyword>
<dbReference type="SUPFAM" id="SSF50729">
    <property type="entry name" value="PH domain-like"/>
    <property type="match status" value="1"/>
</dbReference>
<feature type="domain" description="BEACH-type PH" evidence="7">
    <location>
        <begin position="2848"/>
        <end position="2951"/>
    </location>
</feature>
<organism evidence="8 9">
    <name type="scientific">Holothuria leucospilota</name>
    <name type="common">Black long sea cucumber</name>
    <name type="synonym">Mertensiothuria leucospilota</name>
    <dbReference type="NCBI Taxonomy" id="206669"/>
    <lineage>
        <taxon>Eukaryota</taxon>
        <taxon>Metazoa</taxon>
        <taxon>Echinodermata</taxon>
        <taxon>Eleutherozoa</taxon>
        <taxon>Echinozoa</taxon>
        <taxon>Holothuroidea</taxon>
        <taxon>Aspidochirotacea</taxon>
        <taxon>Aspidochirotida</taxon>
        <taxon>Holothuriidae</taxon>
        <taxon>Holothuria</taxon>
    </lineage>
</organism>
<proteinExistence type="predicted"/>
<dbReference type="SUPFAM" id="SSF81837">
    <property type="entry name" value="BEACH domain"/>
    <property type="match status" value="1"/>
</dbReference>
<dbReference type="InterPro" id="IPR001680">
    <property type="entry name" value="WD40_rpt"/>
</dbReference>
<dbReference type="InterPro" id="IPR019775">
    <property type="entry name" value="WD40_repeat_CS"/>
</dbReference>
<feature type="region of interest" description="Disordered" evidence="5">
    <location>
        <begin position="1992"/>
        <end position="2073"/>
    </location>
</feature>
<comment type="caution">
    <text evidence="8">The sequence shown here is derived from an EMBL/GenBank/DDBJ whole genome shotgun (WGS) entry which is preliminary data.</text>
</comment>